<dbReference type="Proteomes" id="UP000251960">
    <property type="component" value="Chromosome 9"/>
</dbReference>
<reference evidence="1 2" key="1">
    <citation type="journal article" date="2018" name="Nat. Genet.">
        <title>Extensive intraspecific gene order and gene structural variations between Mo17 and other maize genomes.</title>
        <authorList>
            <person name="Sun S."/>
            <person name="Zhou Y."/>
            <person name="Chen J."/>
            <person name="Shi J."/>
            <person name="Zhao H."/>
            <person name="Zhao H."/>
            <person name="Song W."/>
            <person name="Zhang M."/>
            <person name="Cui Y."/>
            <person name="Dong X."/>
            <person name="Liu H."/>
            <person name="Ma X."/>
            <person name="Jiao Y."/>
            <person name="Wang B."/>
            <person name="Wei X."/>
            <person name="Stein J.C."/>
            <person name="Glaubitz J.C."/>
            <person name="Lu F."/>
            <person name="Yu G."/>
            <person name="Liang C."/>
            <person name="Fengler K."/>
            <person name="Li B."/>
            <person name="Rafalski A."/>
            <person name="Schnable P.S."/>
            <person name="Ware D.H."/>
            <person name="Buckler E.S."/>
            <person name="Lai J."/>
        </authorList>
    </citation>
    <scope>NUCLEOTIDE SEQUENCE [LARGE SCALE GENOMIC DNA]</scope>
    <source>
        <strain evidence="2">cv. Missouri 17</strain>
        <tissue evidence="1">Seedling</tissue>
    </source>
</reference>
<evidence type="ECO:0000313" key="2">
    <source>
        <dbReference type="Proteomes" id="UP000251960"/>
    </source>
</evidence>
<dbReference type="AlphaFoldDB" id="A0A3L6DCB1"/>
<accession>A0A3L6DCB1</accession>
<sequence>MERGIRHHRRKPPRAGFAADLADWRFTDPWIRRSISSRTRKGAGRRCWGRGARLPCRPAICGLDLASRKERGADLASRGRGWEPALWGSGTRLRERGRTCTKENVDAYTTDLSSSRDKGGRSLGFLTLG</sequence>
<proteinExistence type="predicted"/>
<dbReference type="EMBL" id="NCVQ01000010">
    <property type="protein sequence ID" value="PWZ06236.1"/>
    <property type="molecule type" value="Genomic_DNA"/>
</dbReference>
<protein>
    <submittedName>
        <fullName evidence="1">Uncharacterized protein</fullName>
    </submittedName>
</protein>
<evidence type="ECO:0000313" key="1">
    <source>
        <dbReference type="EMBL" id="PWZ06236.1"/>
    </source>
</evidence>
<comment type="caution">
    <text evidence="1">The sequence shown here is derived from an EMBL/GenBank/DDBJ whole genome shotgun (WGS) entry which is preliminary data.</text>
</comment>
<name>A0A3L6DCB1_MAIZE</name>
<gene>
    <name evidence="1" type="ORF">Zm00014a_001551</name>
</gene>
<organism evidence="1 2">
    <name type="scientific">Zea mays</name>
    <name type="common">Maize</name>
    <dbReference type="NCBI Taxonomy" id="4577"/>
    <lineage>
        <taxon>Eukaryota</taxon>
        <taxon>Viridiplantae</taxon>
        <taxon>Streptophyta</taxon>
        <taxon>Embryophyta</taxon>
        <taxon>Tracheophyta</taxon>
        <taxon>Spermatophyta</taxon>
        <taxon>Magnoliopsida</taxon>
        <taxon>Liliopsida</taxon>
        <taxon>Poales</taxon>
        <taxon>Poaceae</taxon>
        <taxon>PACMAD clade</taxon>
        <taxon>Panicoideae</taxon>
        <taxon>Andropogonodae</taxon>
        <taxon>Andropogoneae</taxon>
        <taxon>Tripsacinae</taxon>
        <taxon>Zea</taxon>
    </lineage>
</organism>